<comment type="pathway">
    <text evidence="2">Secondary metabolite biosynthesis.</text>
</comment>
<evidence type="ECO:0000313" key="13">
    <source>
        <dbReference type="Proteomes" id="UP000650582"/>
    </source>
</evidence>
<proteinExistence type="inferred from homology"/>
<dbReference type="GO" id="GO:0004497">
    <property type="term" value="F:monooxygenase activity"/>
    <property type="evidence" value="ECO:0007669"/>
    <property type="project" value="UniProtKB-KW"/>
</dbReference>
<evidence type="ECO:0000256" key="11">
    <source>
        <dbReference type="SAM" id="Phobius"/>
    </source>
</evidence>
<dbReference type="InterPro" id="IPR017972">
    <property type="entry name" value="Cyt_P450_CS"/>
</dbReference>
<comment type="cofactor">
    <cofactor evidence="1 9">
        <name>heme</name>
        <dbReference type="ChEBI" id="CHEBI:30413"/>
    </cofactor>
</comment>
<gene>
    <name evidence="12" type="ORF">RHS04_02017</name>
</gene>
<dbReference type="EMBL" id="JACYCC010000034">
    <property type="protein sequence ID" value="KAF8683452.1"/>
    <property type="molecule type" value="Genomic_DNA"/>
</dbReference>
<keyword evidence="8 10" id="KW-0503">Monooxygenase</keyword>
<reference evidence="12" key="1">
    <citation type="submission" date="2020-09" db="EMBL/GenBank/DDBJ databases">
        <title>Comparative genome analyses of four rice-infecting Rhizoctonia solani isolates reveal extensive enrichment of homogalacturonan modification genes.</title>
        <authorList>
            <person name="Lee D.-Y."/>
            <person name="Jeon J."/>
            <person name="Kim K.-T."/>
            <person name="Cheong K."/>
            <person name="Song H."/>
            <person name="Choi G."/>
            <person name="Ko J."/>
            <person name="Opiyo S.O."/>
            <person name="Zuo S."/>
            <person name="Madhav S."/>
            <person name="Lee Y.-H."/>
            <person name="Wang G.-L."/>
        </authorList>
    </citation>
    <scope>NUCLEOTIDE SEQUENCE</scope>
    <source>
        <strain evidence="12">AG1-IA YN-7</strain>
    </source>
</reference>
<keyword evidence="11" id="KW-0812">Transmembrane</keyword>
<evidence type="ECO:0000256" key="9">
    <source>
        <dbReference type="PIRSR" id="PIRSR602401-1"/>
    </source>
</evidence>
<evidence type="ECO:0000256" key="6">
    <source>
        <dbReference type="ARBA" id="ARBA00023002"/>
    </source>
</evidence>
<evidence type="ECO:0000256" key="5">
    <source>
        <dbReference type="ARBA" id="ARBA00022723"/>
    </source>
</evidence>
<dbReference type="PRINTS" id="PR00463">
    <property type="entry name" value="EP450I"/>
</dbReference>
<evidence type="ECO:0000256" key="1">
    <source>
        <dbReference type="ARBA" id="ARBA00001971"/>
    </source>
</evidence>
<keyword evidence="11" id="KW-0472">Membrane</keyword>
<sequence length="547" mass="61218">MDVADNEALTYRAPPTGMSEFISPFYRYAFALGFFGILILSGRKLRTRSGLLPLPPSPHADPIIGHLRFMPTQYEEEVYKEWSDKVGYTLPGPSGDIISLKVPGQSIIVLNSADHADELLNKRSSIYSDRPYIHMIASPKLTGWGKGAAVSRYNEHWKAQRRYMHDALGKKSVKMFWPLIERDVRFTARKFLDNSSPDDIVSEICRMTGCSILSAVYGYDTTSAEDPLVKIVQVALNGFIQAAAPANFLVNYFPFLEIIPSWFPGAGWKRLAETWRKDKDNMIEIPYNWTKQQIASGTAHPSIVNTLLANLRSKTSGSHGFVTPLEEQEDPLKWAVGSLFGAGSETSASSILVTILALIRHPEIQAKARQELDGVLGGERLPTLQDRDSLPYMCNIIKETLRWRSVLPTAIPHSCTQEDTYLGYQSFILTPSRRFGNIWAISNNPQVYPEPSRFNPDRFLDPAVPDAPAFGFGRRICPGVHFAEATIFMAISTLLAVFDIQPGRDENGNPVIPDARMGPSSLVRYPLNFKCTLIPRSEEHKKLLLRS</sequence>
<feature type="transmembrane region" description="Helical" evidence="11">
    <location>
        <begin position="25"/>
        <end position="42"/>
    </location>
</feature>
<evidence type="ECO:0000313" key="12">
    <source>
        <dbReference type="EMBL" id="KAF8683452.1"/>
    </source>
</evidence>
<evidence type="ECO:0000256" key="7">
    <source>
        <dbReference type="ARBA" id="ARBA00023004"/>
    </source>
</evidence>
<dbReference type="InterPro" id="IPR002401">
    <property type="entry name" value="Cyt_P450_E_grp-I"/>
</dbReference>
<evidence type="ECO:0000256" key="8">
    <source>
        <dbReference type="ARBA" id="ARBA00023033"/>
    </source>
</evidence>
<dbReference type="InterPro" id="IPR001128">
    <property type="entry name" value="Cyt_P450"/>
</dbReference>
<organism evidence="12 13">
    <name type="scientific">Rhizoctonia solani</name>
    <dbReference type="NCBI Taxonomy" id="456999"/>
    <lineage>
        <taxon>Eukaryota</taxon>
        <taxon>Fungi</taxon>
        <taxon>Dikarya</taxon>
        <taxon>Basidiomycota</taxon>
        <taxon>Agaricomycotina</taxon>
        <taxon>Agaricomycetes</taxon>
        <taxon>Cantharellales</taxon>
        <taxon>Ceratobasidiaceae</taxon>
        <taxon>Rhizoctonia</taxon>
    </lineage>
</organism>
<dbReference type="PANTHER" id="PTHR46300">
    <property type="entry name" value="P450, PUTATIVE (EUROFUNG)-RELATED-RELATED"/>
    <property type="match status" value="1"/>
</dbReference>
<dbReference type="GO" id="GO:0016705">
    <property type="term" value="F:oxidoreductase activity, acting on paired donors, with incorporation or reduction of molecular oxygen"/>
    <property type="evidence" value="ECO:0007669"/>
    <property type="project" value="InterPro"/>
</dbReference>
<dbReference type="PROSITE" id="PS00086">
    <property type="entry name" value="CYTOCHROME_P450"/>
    <property type="match status" value="1"/>
</dbReference>
<feature type="binding site" description="axial binding residue" evidence="9">
    <location>
        <position position="477"/>
    </location>
    <ligand>
        <name>heme</name>
        <dbReference type="ChEBI" id="CHEBI:30413"/>
    </ligand>
    <ligandPart>
        <name>Fe</name>
        <dbReference type="ChEBI" id="CHEBI:18248"/>
    </ligandPart>
</feature>
<dbReference type="Proteomes" id="UP000650582">
    <property type="component" value="Unassembled WGS sequence"/>
</dbReference>
<dbReference type="GO" id="GO:0005506">
    <property type="term" value="F:iron ion binding"/>
    <property type="evidence" value="ECO:0007669"/>
    <property type="project" value="InterPro"/>
</dbReference>
<keyword evidence="5 9" id="KW-0479">Metal-binding</keyword>
<dbReference type="Pfam" id="PF00067">
    <property type="entry name" value="p450"/>
    <property type="match status" value="1"/>
</dbReference>
<dbReference type="InterPro" id="IPR036396">
    <property type="entry name" value="Cyt_P450_sf"/>
</dbReference>
<protein>
    <submittedName>
        <fullName evidence="12">Cytochrome P450</fullName>
    </submittedName>
</protein>
<name>A0A8H7LMX0_9AGAM</name>
<dbReference type="InterPro" id="IPR050364">
    <property type="entry name" value="Cytochrome_P450_fung"/>
</dbReference>
<evidence type="ECO:0000256" key="3">
    <source>
        <dbReference type="ARBA" id="ARBA00010617"/>
    </source>
</evidence>
<keyword evidence="11" id="KW-1133">Transmembrane helix</keyword>
<keyword evidence="6 10" id="KW-0560">Oxidoreductase</keyword>
<evidence type="ECO:0000256" key="4">
    <source>
        <dbReference type="ARBA" id="ARBA00022617"/>
    </source>
</evidence>
<evidence type="ECO:0000256" key="10">
    <source>
        <dbReference type="RuleBase" id="RU000461"/>
    </source>
</evidence>
<evidence type="ECO:0000256" key="2">
    <source>
        <dbReference type="ARBA" id="ARBA00005179"/>
    </source>
</evidence>
<comment type="similarity">
    <text evidence="3 10">Belongs to the cytochrome P450 family.</text>
</comment>
<dbReference type="Gene3D" id="1.10.630.10">
    <property type="entry name" value="Cytochrome P450"/>
    <property type="match status" value="1"/>
</dbReference>
<dbReference type="AlphaFoldDB" id="A0A8H7LMX0"/>
<dbReference type="PRINTS" id="PR00385">
    <property type="entry name" value="P450"/>
</dbReference>
<dbReference type="CDD" id="cd11065">
    <property type="entry name" value="CYP64-like"/>
    <property type="match status" value="1"/>
</dbReference>
<dbReference type="SUPFAM" id="SSF48264">
    <property type="entry name" value="Cytochrome P450"/>
    <property type="match status" value="1"/>
</dbReference>
<accession>A0A8H7LMX0</accession>
<keyword evidence="4 9" id="KW-0349">Heme</keyword>
<comment type="caution">
    <text evidence="12">The sequence shown here is derived from an EMBL/GenBank/DDBJ whole genome shotgun (WGS) entry which is preliminary data.</text>
</comment>
<keyword evidence="7 9" id="KW-0408">Iron</keyword>
<dbReference type="PANTHER" id="PTHR46300:SF7">
    <property type="entry name" value="P450, PUTATIVE (EUROFUNG)-RELATED"/>
    <property type="match status" value="1"/>
</dbReference>
<dbReference type="GO" id="GO:0020037">
    <property type="term" value="F:heme binding"/>
    <property type="evidence" value="ECO:0007669"/>
    <property type="project" value="InterPro"/>
</dbReference>